<gene>
    <name evidence="2" type="ORF">C7477_10292</name>
</gene>
<reference evidence="2 3" key="1">
    <citation type="submission" date="2018-06" db="EMBL/GenBank/DDBJ databases">
        <title>Genomic Encyclopedia of Type Strains, Phase III (KMG-III): the genomes of soil and plant-associated and newly described type strains.</title>
        <authorList>
            <person name="Whitman W."/>
        </authorList>
    </citation>
    <scope>NUCLEOTIDE SEQUENCE [LARGE SCALE GENOMIC DNA]</scope>
    <source>
        <strain evidence="2 3">ORS 1419</strain>
    </source>
</reference>
<protein>
    <submittedName>
        <fullName evidence="2">Uncharacterized protein</fullName>
    </submittedName>
</protein>
<evidence type="ECO:0000313" key="2">
    <source>
        <dbReference type="EMBL" id="PYE90005.1"/>
    </source>
</evidence>
<keyword evidence="1" id="KW-0812">Transmembrane</keyword>
<evidence type="ECO:0000256" key="1">
    <source>
        <dbReference type="SAM" id="Phobius"/>
    </source>
</evidence>
<evidence type="ECO:0000313" key="3">
    <source>
        <dbReference type="Proteomes" id="UP000247454"/>
    </source>
</evidence>
<proteinExistence type="predicted"/>
<dbReference type="Proteomes" id="UP000247454">
    <property type="component" value="Unassembled WGS sequence"/>
</dbReference>
<organism evidence="2 3">
    <name type="scientific">Phyllobacterium leguminum</name>
    <dbReference type="NCBI Taxonomy" id="314237"/>
    <lineage>
        <taxon>Bacteria</taxon>
        <taxon>Pseudomonadati</taxon>
        <taxon>Pseudomonadota</taxon>
        <taxon>Alphaproteobacteria</taxon>
        <taxon>Hyphomicrobiales</taxon>
        <taxon>Phyllobacteriaceae</taxon>
        <taxon>Phyllobacterium</taxon>
    </lineage>
</organism>
<dbReference type="AlphaFoldDB" id="A0A318T8Y9"/>
<accession>A0A318T8Y9</accession>
<keyword evidence="3" id="KW-1185">Reference proteome</keyword>
<feature type="transmembrane region" description="Helical" evidence="1">
    <location>
        <begin position="27"/>
        <end position="45"/>
    </location>
</feature>
<keyword evidence="1" id="KW-1133">Transmembrane helix</keyword>
<name>A0A318T8Y9_9HYPH</name>
<keyword evidence="1" id="KW-0472">Membrane</keyword>
<dbReference type="RefSeq" id="WP_110748402.1">
    <property type="nucleotide sequence ID" value="NZ_QJTF01000002.1"/>
</dbReference>
<comment type="caution">
    <text evidence="2">The sequence shown here is derived from an EMBL/GenBank/DDBJ whole genome shotgun (WGS) entry which is preliminary data.</text>
</comment>
<sequence length="173" mass="18655">MMGIIAARVAVIAAAGGAISWIGDFPFFLLVSSFVFIIAVAFVTFGRDPLRAELAEAGVTNFVVSRGDNRHFAGIGSEPGLYMGNRVRRAWVYARDIESMTVDAGQNQVSLDINTSVAGFPLLQIHFLPDASSVRQGSAAYRKAFAQAEEWLQLLNGKVAKIADFAAFKPQEA</sequence>
<dbReference type="EMBL" id="QJTF01000002">
    <property type="protein sequence ID" value="PYE90005.1"/>
    <property type="molecule type" value="Genomic_DNA"/>
</dbReference>